<dbReference type="Pfam" id="PF16837">
    <property type="entry name" value="SF3A3"/>
    <property type="match status" value="1"/>
</dbReference>
<evidence type="ECO:0000259" key="10">
    <source>
        <dbReference type="PROSITE" id="PS50171"/>
    </source>
</evidence>
<evidence type="ECO:0000256" key="7">
    <source>
        <dbReference type="ARBA" id="ARBA00022833"/>
    </source>
</evidence>
<dbReference type="Pfam" id="PF11931">
    <property type="entry name" value="SF3a60_Prp9_C"/>
    <property type="match status" value="1"/>
</dbReference>
<dbReference type="InterPro" id="IPR031774">
    <property type="entry name" value="SF3A3_dom"/>
</dbReference>
<keyword evidence="8" id="KW-0508">mRNA splicing</keyword>
<dbReference type="Pfam" id="PF12108">
    <property type="entry name" value="SF3a60_bindingd"/>
    <property type="match status" value="1"/>
</dbReference>
<dbReference type="GO" id="GO:0008270">
    <property type="term" value="F:zinc ion binding"/>
    <property type="evidence" value="ECO:0007669"/>
    <property type="project" value="UniProtKB-KW"/>
</dbReference>
<comment type="subcellular location">
    <subcellularLocation>
        <location evidence="1">Nucleus</location>
    </subcellularLocation>
</comment>
<evidence type="ECO:0000256" key="8">
    <source>
        <dbReference type="ARBA" id="ARBA00023187"/>
    </source>
</evidence>
<dbReference type="AlphaFoldDB" id="E4XY26"/>
<dbReference type="Pfam" id="PF13297">
    <property type="entry name" value="SDE2_2C"/>
    <property type="match status" value="1"/>
</dbReference>
<evidence type="ECO:0000256" key="4">
    <source>
        <dbReference type="ARBA" id="ARBA00022664"/>
    </source>
</evidence>
<keyword evidence="7" id="KW-0862">Zinc</keyword>
<keyword evidence="12" id="KW-1185">Reference proteome</keyword>
<dbReference type="EMBL" id="FN653304">
    <property type="protein sequence ID" value="CBY14554.1"/>
    <property type="molecule type" value="Genomic_DNA"/>
</dbReference>
<evidence type="ECO:0000256" key="3">
    <source>
        <dbReference type="ARBA" id="ARBA00022553"/>
    </source>
</evidence>
<feature type="domain" description="Matrin-type" evidence="10">
    <location>
        <begin position="387"/>
        <end position="418"/>
    </location>
</feature>
<dbReference type="PANTHER" id="PTHR12786">
    <property type="entry name" value="SPLICING FACTOR SF3A-RELATED"/>
    <property type="match status" value="1"/>
</dbReference>
<dbReference type="PANTHER" id="PTHR12786:SF2">
    <property type="entry name" value="SPLICING FACTOR 3A SUBUNIT 3"/>
    <property type="match status" value="1"/>
</dbReference>
<dbReference type="InterPro" id="IPR021966">
    <property type="entry name" value="SF3a60_bindingd"/>
</dbReference>
<dbReference type="InterPro" id="IPR000690">
    <property type="entry name" value="Matrin/U1-C_Znf_C2H2"/>
</dbReference>
<evidence type="ECO:0000256" key="9">
    <source>
        <dbReference type="ARBA" id="ARBA00023242"/>
    </source>
</evidence>
<proteinExistence type="inferred from homology"/>
<dbReference type="GO" id="GO:0003723">
    <property type="term" value="F:RNA binding"/>
    <property type="evidence" value="ECO:0007669"/>
    <property type="project" value="InterPro"/>
</dbReference>
<evidence type="ECO:0000256" key="5">
    <source>
        <dbReference type="ARBA" id="ARBA00022723"/>
    </source>
</evidence>
<dbReference type="InParanoid" id="E4XY26"/>
<reference evidence="11" key="1">
    <citation type="journal article" date="2010" name="Science">
        <title>Plasticity of animal genome architecture unmasked by rapid evolution of a pelagic tunicate.</title>
        <authorList>
            <person name="Denoeud F."/>
            <person name="Henriet S."/>
            <person name="Mungpakdee S."/>
            <person name="Aury J.M."/>
            <person name="Da Silva C."/>
            <person name="Brinkmann H."/>
            <person name="Mikhaleva J."/>
            <person name="Olsen L.C."/>
            <person name="Jubin C."/>
            <person name="Canestro C."/>
            <person name="Bouquet J.M."/>
            <person name="Danks G."/>
            <person name="Poulain J."/>
            <person name="Campsteijn C."/>
            <person name="Adamski M."/>
            <person name="Cross I."/>
            <person name="Yadetie F."/>
            <person name="Muffato M."/>
            <person name="Louis A."/>
            <person name="Butcher S."/>
            <person name="Tsagkogeorga G."/>
            <person name="Konrad A."/>
            <person name="Singh S."/>
            <person name="Jensen M.F."/>
            <person name="Cong E.H."/>
            <person name="Eikeseth-Otteraa H."/>
            <person name="Noel B."/>
            <person name="Anthouard V."/>
            <person name="Porcel B.M."/>
            <person name="Kachouri-Lafond R."/>
            <person name="Nishino A."/>
            <person name="Ugolini M."/>
            <person name="Chourrout P."/>
            <person name="Nishida H."/>
            <person name="Aasland R."/>
            <person name="Huzurbazar S."/>
            <person name="Westhof E."/>
            <person name="Delsuc F."/>
            <person name="Lehrach H."/>
            <person name="Reinhardt R."/>
            <person name="Weissenbach J."/>
            <person name="Roy S.W."/>
            <person name="Artiguenave F."/>
            <person name="Postlethwait J.H."/>
            <person name="Manak J.R."/>
            <person name="Thompson E.M."/>
            <person name="Jaillon O."/>
            <person name="Du Pasquier L."/>
            <person name="Boudinot P."/>
            <person name="Liberles D.A."/>
            <person name="Volff J.N."/>
            <person name="Philippe H."/>
            <person name="Lenhard B."/>
            <person name="Roest Crollius H."/>
            <person name="Wincker P."/>
            <person name="Chourrout D."/>
        </authorList>
    </citation>
    <scope>NUCLEOTIDE SEQUENCE [LARGE SCALE GENOMIC DNA]</scope>
</reference>
<sequence length="482" mass="56320">MDLSILEKQRSLHEERERIIGAMVVENLEKKQSHRDQVNSDHRIKVLLDRSLACAKQLEDDYNDEDGSRKEEMNRIAGPNEFPEFYNRLRGIKEFHRLRPQDASKPLCFQYEQMNLQVKENDSLPNMVEFSDEEGYGRFLDLHEHYNRYVNIKGISKIEYLDYLTVFDKLFDIHKDKKSNAYRDYAQNLMMYLYEYAEKVKPLIDFDVDVLETKKDFEEQWAKGQFPGWTESSTALKSSGAPLDLINIHSAEDLEKLGLDRLKSALTAIGLKCGGTLQARAERLFSTKGLKEEDIPAAIKVKKSGKKMAPKDAKKDIAFIEAQIYRLIEILGEQREMTRDNVERKQARTEDERMDDEEDEEFNLPLGWDGKPIPYWLYKLHGLNIDYKCQICGNQTYRGPKAFQRHFSEWRHAHGMRCLGIPNTAHFANVTEIEDALALWAKLKEQKASEKFNPHMDEEFEDSLGNVVNRKTYDDMRRQGIL</sequence>
<comment type="similarity">
    <text evidence="2">Belongs to the SF3A3 family.</text>
</comment>
<keyword evidence="6" id="KW-0863">Zinc-finger</keyword>
<accession>E4XY26</accession>
<organism evidence="11">
    <name type="scientific">Oikopleura dioica</name>
    <name type="common">Tunicate</name>
    <dbReference type="NCBI Taxonomy" id="34765"/>
    <lineage>
        <taxon>Eukaryota</taxon>
        <taxon>Metazoa</taxon>
        <taxon>Chordata</taxon>
        <taxon>Tunicata</taxon>
        <taxon>Appendicularia</taxon>
        <taxon>Copelata</taxon>
        <taxon>Oikopleuridae</taxon>
        <taxon>Oikopleura</taxon>
    </lineage>
</organism>
<evidence type="ECO:0000256" key="6">
    <source>
        <dbReference type="ARBA" id="ARBA00022771"/>
    </source>
</evidence>
<keyword evidence="3" id="KW-0597">Phosphoprotein</keyword>
<dbReference type="Proteomes" id="UP000001307">
    <property type="component" value="Unassembled WGS sequence"/>
</dbReference>
<dbReference type="InterPro" id="IPR024598">
    <property type="entry name" value="SF3a60/Prp9_C"/>
</dbReference>
<name>E4XY26_OIKDI</name>
<dbReference type="InterPro" id="IPR025086">
    <property type="entry name" value="SDE2/SF3A3_SAP"/>
</dbReference>
<dbReference type="GO" id="GO:0005681">
    <property type="term" value="C:spliceosomal complex"/>
    <property type="evidence" value="ECO:0007669"/>
    <property type="project" value="InterPro"/>
</dbReference>
<gene>
    <name evidence="11" type="ORF">GSOID_T00007584001</name>
</gene>
<keyword evidence="4" id="KW-0507">mRNA processing</keyword>
<evidence type="ECO:0000313" key="11">
    <source>
        <dbReference type="EMBL" id="CBY14554.1"/>
    </source>
</evidence>
<dbReference type="InterPro" id="IPR051421">
    <property type="entry name" value="RNA_Proc_DNA_Dmg_Regulator"/>
</dbReference>
<keyword evidence="5" id="KW-0479">Metal-binding</keyword>
<dbReference type="GO" id="GO:0000398">
    <property type="term" value="P:mRNA splicing, via spliceosome"/>
    <property type="evidence" value="ECO:0007669"/>
    <property type="project" value="InterPro"/>
</dbReference>
<dbReference type="OrthoDB" id="2160351at2759"/>
<evidence type="ECO:0000313" key="12">
    <source>
        <dbReference type="Proteomes" id="UP000001307"/>
    </source>
</evidence>
<evidence type="ECO:0000256" key="1">
    <source>
        <dbReference type="ARBA" id="ARBA00004123"/>
    </source>
</evidence>
<dbReference type="FunCoup" id="E4XY26">
    <property type="interactions" value="1201"/>
</dbReference>
<protein>
    <recommendedName>
        <fullName evidence="10">Matrin-type domain-containing protein</fullName>
    </recommendedName>
</protein>
<dbReference type="PROSITE" id="PS50171">
    <property type="entry name" value="ZF_MATRIN"/>
    <property type="match status" value="1"/>
</dbReference>
<evidence type="ECO:0000256" key="2">
    <source>
        <dbReference type="ARBA" id="ARBA00008776"/>
    </source>
</evidence>
<keyword evidence="9" id="KW-0539">Nucleus</keyword>